<comment type="caution">
    <text evidence="6">The sequence shown here is derived from an EMBL/GenBank/DDBJ whole genome shotgun (WGS) entry which is preliminary data.</text>
</comment>
<dbReference type="InterPro" id="IPR050811">
    <property type="entry name" value="Phosphate_ABC_transporter"/>
</dbReference>
<proteinExistence type="inferred from homology"/>
<keyword evidence="4" id="KW-0592">Phosphate transport</keyword>
<reference evidence="6 7" key="1">
    <citation type="submission" date="2019-07" db="EMBL/GenBank/DDBJ databases">
        <title>Whole genome shotgun sequence of Brevifollis gellanilyticus NBRC 108608.</title>
        <authorList>
            <person name="Hosoyama A."/>
            <person name="Uohara A."/>
            <person name="Ohji S."/>
            <person name="Ichikawa N."/>
        </authorList>
    </citation>
    <scope>NUCLEOTIDE SEQUENCE [LARGE SCALE GENOMIC DNA]</scope>
    <source>
        <strain evidence="6 7">NBRC 108608</strain>
    </source>
</reference>
<evidence type="ECO:0000259" key="5">
    <source>
        <dbReference type="Pfam" id="PF12849"/>
    </source>
</evidence>
<evidence type="ECO:0000313" key="7">
    <source>
        <dbReference type="Proteomes" id="UP000321577"/>
    </source>
</evidence>
<name>A0A512M6Z9_9BACT</name>
<dbReference type="CDD" id="cd13566">
    <property type="entry name" value="PBP2_phosphate"/>
    <property type="match status" value="1"/>
</dbReference>
<keyword evidence="7" id="KW-1185">Reference proteome</keyword>
<dbReference type="PANTHER" id="PTHR30570:SF1">
    <property type="entry name" value="PHOSPHATE-BINDING PROTEIN PSTS"/>
    <property type="match status" value="1"/>
</dbReference>
<gene>
    <name evidence="6" type="ORF">BGE01nite_18070</name>
</gene>
<sequence length="271" mass="28449">MKSALLTLALIATTAVSLQAQTTLRIRGSDTLGAKLVPQLAESFKKQGGKVSFDIAAEGSSTAFTNLAAGTAEIGMSSRKVKADERALCRSKGVTLTEFEIAWDMIVIVVNKNNPVSDLSKKQVLQIFAGDITDWSEVGGTPGPISLYTRNTSSGTYKDFIGLAMKGREYGKNSQKMAGNEQIASEVGSNANGVGYVGLAYAASKGTKVVTIGGVSPSVATVKDYPYSRPTYLYTSGEPTGTTKEFVDFCLSANGDSIVGKVGFVPKSLAK</sequence>
<dbReference type="Pfam" id="PF12849">
    <property type="entry name" value="PBP_like_2"/>
    <property type="match status" value="1"/>
</dbReference>
<dbReference type="SUPFAM" id="SSF53850">
    <property type="entry name" value="Periplasmic binding protein-like II"/>
    <property type="match status" value="1"/>
</dbReference>
<dbReference type="GO" id="GO:0006817">
    <property type="term" value="P:phosphate ion transport"/>
    <property type="evidence" value="ECO:0007669"/>
    <property type="project" value="UniProtKB-UniRule"/>
</dbReference>
<evidence type="ECO:0000256" key="3">
    <source>
        <dbReference type="ARBA" id="ARBA00022729"/>
    </source>
</evidence>
<dbReference type="NCBIfam" id="TIGR02136">
    <property type="entry name" value="ptsS_2"/>
    <property type="match status" value="1"/>
</dbReference>
<dbReference type="InterPro" id="IPR011862">
    <property type="entry name" value="Phos-bd"/>
</dbReference>
<evidence type="ECO:0000313" key="6">
    <source>
        <dbReference type="EMBL" id="GEP42516.1"/>
    </source>
</evidence>
<feature type="domain" description="PBP" evidence="5">
    <location>
        <begin position="17"/>
        <end position="253"/>
    </location>
</feature>
<evidence type="ECO:0000256" key="1">
    <source>
        <dbReference type="ARBA" id="ARBA00008725"/>
    </source>
</evidence>
<dbReference type="InterPro" id="IPR024370">
    <property type="entry name" value="PBP_domain"/>
</dbReference>
<comment type="similarity">
    <text evidence="1 4">Belongs to the PstS family.</text>
</comment>
<keyword evidence="2 4" id="KW-0813">Transport</keyword>
<dbReference type="Proteomes" id="UP000321577">
    <property type="component" value="Unassembled WGS sequence"/>
</dbReference>
<accession>A0A512M6Z9</accession>
<dbReference type="AlphaFoldDB" id="A0A512M6Z9"/>
<comment type="function">
    <text evidence="4">Involved in the system for phosphate transport across the cytoplasmic membrane.</text>
</comment>
<dbReference type="Gene3D" id="3.40.190.10">
    <property type="entry name" value="Periplasmic binding protein-like II"/>
    <property type="match status" value="2"/>
</dbReference>
<dbReference type="OrthoDB" id="9790048at2"/>
<evidence type="ECO:0000256" key="2">
    <source>
        <dbReference type="ARBA" id="ARBA00022448"/>
    </source>
</evidence>
<protein>
    <recommendedName>
        <fullName evidence="4">Phosphate-binding protein</fullName>
    </recommendedName>
</protein>
<keyword evidence="3 4" id="KW-0732">Signal</keyword>
<dbReference type="RefSeq" id="WP_146850114.1">
    <property type="nucleotide sequence ID" value="NZ_BKAG01000010.1"/>
</dbReference>
<dbReference type="GO" id="GO:0042301">
    <property type="term" value="F:phosphate ion binding"/>
    <property type="evidence" value="ECO:0007669"/>
    <property type="project" value="UniProtKB-UniRule"/>
</dbReference>
<evidence type="ECO:0000256" key="4">
    <source>
        <dbReference type="RuleBase" id="RU367119"/>
    </source>
</evidence>
<dbReference type="EMBL" id="BKAG01000010">
    <property type="protein sequence ID" value="GEP42516.1"/>
    <property type="molecule type" value="Genomic_DNA"/>
</dbReference>
<dbReference type="PANTHER" id="PTHR30570">
    <property type="entry name" value="PERIPLASMIC PHOSPHATE BINDING COMPONENT OF PHOSPHATE ABC TRANSPORTER"/>
    <property type="match status" value="1"/>
</dbReference>
<feature type="chain" id="PRO_5027148773" description="Phosphate-binding protein" evidence="4">
    <location>
        <begin position="21"/>
        <end position="271"/>
    </location>
</feature>
<organism evidence="6 7">
    <name type="scientific">Brevifollis gellanilyticus</name>
    <dbReference type="NCBI Taxonomy" id="748831"/>
    <lineage>
        <taxon>Bacteria</taxon>
        <taxon>Pseudomonadati</taxon>
        <taxon>Verrucomicrobiota</taxon>
        <taxon>Verrucomicrobiia</taxon>
        <taxon>Verrucomicrobiales</taxon>
        <taxon>Verrucomicrobiaceae</taxon>
    </lineage>
</organism>
<feature type="signal peptide" evidence="4">
    <location>
        <begin position="1"/>
        <end position="20"/>
    </location>
</feature>